<comment type="cofactor">
    <cofactor evidence="10">
        <name>FAD</name>
        <dbReference type="ChEBI" id="CHEBI:57692"/>
    </cofactor>
</comment>
<keyword evidence="7 10" id="KW-0274">FAD</keyword>
<feature type="region of interest" description="FAD-dependent cmnm(5)s(2)U34 oxidoreductase" evidence="10">
    <location>
        <begin position="249"/>
        <end position="635"/>
    </location>
</feature>
<comment type="similarity">
    <text evidence="10">In the N-terminal section; belongs to the methyltransferase superfamily. tRNA (mnm(5)s(2)U34)-methyltransferase family.</text>
</comment>
<dbReference type="PANTHER" id="PTHR13847">
    <property type="entry name" value="SARCOSINE DEHYDROGENASE-RELATED"/>
    <property type="match status" value="1"/>
</dbReference>
<keyword evidence="4 10" id="KW-0808">Transferase</keyword>
<dbReference type="GO" id="GO:0050660">
    <property type="term" value="F:flavin adenine dinucleotide binding"/>
    <property type="evidence" value="ECO:0007669"/>
    <property type="project" value="UniProtKB-UniRule"/>
</dbReference>
<feature type="domain" description="MnmC-like methyltransferase" evidence="12">
    <location>
        <begin position="111"/>
        <end position="229"/>
    </location>
</feature>
<dbReference type="GO" id="GO:0004808">
    <property type="term" value="F:tRNA (5-methylaminomethyl-2-thiouridylate)(34)-methyltransferase activity"/>
    <property type="evidence" value="ECO:0007669"/>
    <property type="project" value="UniProtKB-EC"/>
</dbReference>
<reference evidence="14" key="1">
    <citation type="submission" date="2017-06" db="EMBL/GenBank/DDBJ databases">
        <title>Whole genome sequence of Laribacter hongkongensis LHGZ1.</title>
        <authorList>
            <person name="Chen D."/>
            <person name="Wu H."/>
            <person name="Chen J."/>
        </authorList>
    </citation>
    <scope>NUCLEOTIDE SEQUENCE [LARGE SCALE GENOMIC DNA]</scope>
    <source>
        <strain evidence="14">LHGZ1</strain>
    </source>
</reference>
<evidence type="ECO:0000313" key="13">
    <source>
        <dbReference type="EMBL" id="ASJ23905.1"/>
    </source>
</evidence>
<dbReference type="InterPro" id="IPR036188">
    <property type="entry name" value="FAD/NAD-bd_sf"/>
</dbReference>
<evidence type="ECO:0000313" key="14">
    <source>
        <dbReference type="Proteomes" id="UP000197424"/>
    </source>
</evidence>
<dbReference type="GO" id="GO:0016645">
    <property type="term" value="F:oxidoreductase activity, acting on the CH-NH group of donors"/>
    <property type="evidence" value="ECO:0007669"/>
    <property type="project" value="InterPro"/>
</dbReference>
<gene>
    <name evidence="10" type="primary">mnmC</name>
    <name evidence="13" type="ORF">LHGZ1_1074</name>
</gene>
<dbReference type="GO" id="GO:0032259">
    <property type="term" value="P:methylation"/>
    <property type="evidence" value="ECO:0007669"/>
    <property type="project" value="UniProtKB-KW"/>
</dbReference>
<dbReference type="InterPro" id="IPR006076">
    <property type="entry name" value="FAD-dep_OxRdtase"/>
</dbReference>
<sequence>MSIQPAPLQFRSDGTPFSPVFDDVYHSADGGPGQSREVFLHGNNLPAAWQGQAVFTVLETGFGPGLNFLTTLAAWRADPQRCQRLHFISVEKFPFTRDSLQHLHAQWPGFAREAADLQARWPVLTPGFHRLTFDEGRVVLTLLLGDAQTLLPQLAARVDAFYLDGFSPAKNPELWSPALFRTLARLARPQATLATYTSAGFVRRGLIDAGFAVERRPGFGGKRQMLGGVYARQTPVRQPDWSRQEALVIGAGLAGAAAAERLAARGWQVTVLERESTPAQRASGNHVGVLLPVLSLDDNLQARLARTGFLYALSRFAELPAFEHGQCGVLQLARDDEQAALQRRVIETAGFPEGYARWMDAAEASALAGARVPTSGWWFAQGSWLHPPAYCRSQLNAHGPLIRVLTRAAVAQLERDPGSGDWVARDAAGTELARAPVAIIANATDALHLAQTASLPLSNSRRVVTLLPETTPLAARDIVICRNAYLTPALNGLRVLGATEAPAGAEADPHWHAANLDKLGRMLPGQQTGFVPDTLTGRGCDRPSSPDRLPLVGPLPAADARFDVKPVRIARAPGLYCALGFGARGLAWGALAGELLASQICGEPLPVERDLAEACDPARFGWRAARQLAREKVKS</sequence>
<dbReference type="PANTHER" id="PTHR13847:SF283">
    <property type="entry name" value="TRNA 5-METHYLAMINOMETHYL-2-THIOURIDINE BIOSYNTHESIS BIFUNCTIONAL PROTEIN MNMC"/>
    <property type="match status" value="1"/>
</dbReference>
<evidence type="ECO:0000256" key="4">
    <source>
        <dbReference type="ARBA" id="ARBA00022679"/>
    </source>
</evidence>
<keyword evidence="2 10" id="KW-0489">Methyltransferase</keyword>
<feature type="domain" description="FAD dependent oxidoreductase" evidence="11">
    <location>
        <begin position="246"/>
        <end position="598"/>
    </location>
</feature>
<dbReference type="Pfam" id="PF05430">
    <property type="entry name" value="Methyltransf_30"/>
    <property type="match status" value="1"/>
</dbReference>
<evidence type="ECO:0000256" key="7">
    <source>
        <dbReference type="ARBA" id="ARBA00022827"/>
    </source>
</evidence>
<accession>A0A248LH95</accession>
<keyword evidence="1 10" id="KW-0963">Cytoplasm</keyword>
<dbReference type="RefSeq" id="WP_088860394.1">
    <property type="nucleotide sequence ID" value="NZ_CP022115.1"/>
</dbReference>
<organism evidence="13 14">
    <name type="scientific">Laribacter hongkongensis</name>
    <dbReference type="NCBI Taxonomy" id="168471"/>
    <lineage>
        <taxon>Bacteria</taxon>
        <taxon>Pseudomonadati</taxon>
        <taxon>Pseudomonadota</taxon>
        <taxon>Betaproteobacteria</taxon>
        <taxon>Neisseriales</taxon>
        <taxon>Aquaspirillaceae</taxon>
        <taxon>Laribacter</taxon>
    </lineage>
</organism>
<name>A0A248LH95_9NEIS</name>
<evidence type="ECO:0000256" key="3">
    <source>
        <dbReference type="ARBA" id="ARBA00022630"/>
    </source>
</evidence>
<dbReference type="NCBIfam" id="NF002481">
    <property type="entry name" value="PRK01747.1-2"/>
    <property type="match status" value="1"/>
</dbReference>
<dbReference type="InterPro" id="IPR029063">
    <property type="entry name" value="SAM-dependent_MTases_sf"/>
</dbReference>
<evidence type="ECO:0000256" key="8">
    <source>
        <dbReference type="ARBA" id="ARBA00023002"/>
    </source>
</evidence>
<comment type="catalytic activity">
    <reaction evidence="10">
        <text>5-aminomethyl-2-thiouridine(34) in tRNA + S-adenosyl-L-methionine = 5-methylaminomethyl-2-thiouridine(34) in tRNA + S-adenosyl-L-homocysteine + H(+)</text>
        <dbReference type="Rhea" id="RHEA:19569"/>
        <dbReference type="Rhea" id="RHEA-COMP:10195"/>
        <dbReference type="Rhea" id="RHEA-COMP:10197"/>
        <dbReference type="ChEBI" id="CHEBI:15378"/>
        <dbReference type="ChEBI" id="CHEBI:57856"/>
        <dbReference type="ChEBI" id="CHEBI:59789"/>
        <dbReference type="ChEBI" id="CHEBI:74454"/>
        <dbReference type="ChEBI" id="CHEBI:74455"/>
        <dbReference type="EC" id="2.1.1.61"/>
    </reaction>
</comment>
<dbReference type="NCBIfam" id="NF002483">
    <property type="entry name" value="PRK01747.1-4"/>
    <property type="match status" value="1"/>
</dbReference>
<evidence type="ECO:0000256" key="1">
    <source>
        <dbReference type="ARBA" id="ARBA00022490"/>
    </source>
</evidence>
<dbReference type="GO" id="GO:0002098">
    <property type="term" value="P:tRNA wobble uridine modification"/>
    <property type="evidence" value="ECO:0007669"/>
    <property type="project" value="TreeGrafter"/>
</dbReference>
<dbReference type="Gene3D" id="3.50.50.60">
    <property type="entry name" value="FAD/NAD(P)-binding domain"/>
    <property type="match status" value="1"/>
</dbReference>
<dbReference type="InterPro" id="IPR023032">
    <property type="entry name" value="tRNA_MAMT_biosynth_bifunc_MnmC"/>
</dbReference>
<dbReference type="SUPFAM" id="SSF53335">
    <property type="entry name" value="S-adenosyl-L-methionine-dependent methyltransferases"/>
    <property type="match status" value="1"/>
</dbReference>
<dbReference type="GO" id="GO:0005737">
    <property type="term" value="C:cytoplasm"/>
    <property type="evidence" value="ECO:0007669"/>
    <property type="project" value="UniProtKB-SubCell"/>
</dbReference>
<dbReference type="AlphaFoldDB" id="A0A248LH95"/>
<dbReference type="Gene3D" id="3.40.50.150">
    <property type="entry name" value="Vaccinia Virus protein VP39"/>
    <property type="match status" value="1"/>
</dbReference>
<keyword evidence="9 10" id="KW-0511">Multifunctional enzyme</keyword>
<keyword evidence="5 10" id="KW-0949">S-adenosyl-L-methionine</keyword>
<proteinExistence type="inferred from homology"/>
<dbReference type="Proteomes" id="UP000197424">
    <property type="component" value="Chromosome"/>
</dbReference>
<dbReference type="NCBIfam" id="NF033855">
    <property type="entry name" value="tRNA_MNMC2"/>
    <property type="match status" value="1"/>
</dbReference>
<dbReference type="InterPro" id="IPR047785">
    <property type="entry name" value="tRNA_MNMC2"/>
</dbReference>
<dbReference type="Pfam" id="PF01266">
    <property type="entry name" value="DAO"/>
    <property type="match status" value="1"/>
</dbReference>
<dbReference type="InterPro" id="IPR017610">
    <property type="entry name" value="tRNA_S-uridine_synth_MnmC_C"/>
</dbReference>
<dbReference type="EMBL" id="CP022115">
    <property type="protein sequence ID" value="ASJ23905.1"/>
    <property type="molecule type" value="Genomic_DNA"/>
</dbReference>
<protein>
    <recommendedName>
        <fullName evidence="10">tRNA 5-methylaminomethyl-2-thiouridine biosynthesis bifunctional protein MnmC</fullName>
        <shortName evidence="10">tRNA mnm(5)s(2)U biosynthesis bifunctional protein</shortName>
    </recommendedName>
    <domain>
        <recommendedName>
            <fullName evidence="10">tRNA (mnm(5)s(2)U34)-methyltransferase</fullName>
            <ecNumber evidence="10">2.1.1.61</ecNumber>
        </recommendedName>
    </domain>
    <domain>
        <recommendedName>
            <fullName evidence="10">FAD-dependent cmnm(5)s(2)U34 oxidoreductase</fullName>
            <ecNumber evidence="10">1.5.-.-</ecNumber>
        </recommendedName>
    </domain>
</protein>
<evidence type="ECO:0000259" key="12">
    <source>
        <dbReference type="Pfam" id="PF05430"/>
    </source>
</evidence>
<comment type="function">
    <text evidence="10">Catalyzes the last two steps in the biosynthesis of 5-methylaminomethyl-2-thiouridine (mnm(5)s(2)U) at the wobble position (U34) in tRNA. Catalyzes the FAD-dependent demodification of cmnm(5)s(2)U34 to nm(5)s(2)U34, followed by the transfer of a methyl group from S-adenosyl-L-methionine to nm(5)s(2)U34, to form mnm(5)s(2)U34.</text>
</comment>
<dbReference type="NCBIfam" id="TIGR03197">
    <property type="entry name" value="MnmC_Cterm"/>
    <property type="match status" value="1"/>
</dbReference>
<keyword evidence="3 10" id="KW-0285">Flavoprotein</keyword>
<evidence type="ECO:0000256" key="9">
    <source>
        <dbReference type="ARBA" id="ARBA00023268"/>
    </source>
</evidence>
<feature type="region of interest" description="tRNA (mnm(5)s(2)U34)-methyltransferase" evidence="10">
    <location>
        <begin position="1"/>
        <end position="231"/>
    </location>
</feature>
<dbReference type="InterPro" id="IPR008471">
    <property type="entry name" value="MnmC-like_methylTransf"/>
</dbReference>
<keyword evidence="6 10" id="KW-0819">tRNA processing</keyword>
<dbReference type="SUPFAM" id="SSF51905">
    <property type="entry name" value="FAD/NAD(P)-binding domain"/>
    <property type="match status" value="1"/>
</dbReference>
<evidence type="ECO:0000256" key="10">
    <source>
        <dbReference type="HAMAP-Rule" id="MF_01102"/>
    </source>
</evidence>
<evidence type="ECO:0000256" key="6">
    <source>
        <dbReference type="ARBA" id="ARBA00022694"/>
    </source>
</evidence>
<comment type="similarity">
    <text evidence="10">In the C-terminal section; belongs to the DAO family.</text>
</comment>
<evidence type="ECO:0000259" key="11">
    <source>
        <dbReference type="Pfam" id="PF01266"/>
    </source>
</evidence>
<dbReference type="Gene3D" id="3.30.9.10">
    <property type="entry name" value="D-Amino Acid Oxidase, subunit A, domain 2"/>
    <property type="match status" value="1"/>
</dbReference>
<dbReference type="HAMAP" id="MF_01102">
    <property type="entry name" value="MnmC"/>
    <property type="match status" value="1"/>
</dbReference>
<comment type="subcellular location">
    <subcellularLocation>
        <location evidence="10">Cytoplasm</location>
    </subcellularLocation>
</comment>
<evidence type="ECO:0000256" key="5">
    <source>
        <dbReference type="ARBA" id="ARBA00022691"/>
    </source>
</evidence>
<keyword evidence="8 10" id="KW-0560">Oxidoreductase</keyword>
<dbReference type="EC" id="1.5.-.-" evidence="10"/>
<dbReference type="EC" id="2.1.1.61" evidence="10"/>
<dbReference type="OrthoDB" id="9786494at2"/>
<evidence type="ECO:0000256" key="2">
    <source>
        <dbReference type="ARBA" id="ARBA00022603"/>
    </source>
</evidence>